<evidence type="ECO:0000256" key="1">
    <source>
        <dbReference type="SAM" id="Phobius"/>
    </source>
</evidence>
<keyword evidence="1" id="KW-0812">Transmembrane</keyword>
<keyword evidence="1" id="KW-0472">Membrane</keyword>
<dbReference type="AlphaFoldDB" id="A0A4C2ADR0"/>
<keyword evidence="1" id="KW-1133">Transmembrane helix</keyword>
<name>A0A4C2ADR0_EUMVA</name>
<dbReference type="Proteomes" id="UP000299102">
    <property type="component" value="Unassembled WGS sequence"/>
</dbReference>
<evidence type="ECO:0000313" key="3">
    <source>
        <dbReference type="Proteomes" id="UP000299102"/>
    </source>
</evidence>
<organism evidence="2 3">
    <name type="scientific">Eumeta variegata</name>
    <name type="common">Bagworm moth</name>
    <name type="synonym">Eumeta japonica</name>
    <dbReference type="NCBI Taxonomy" id="151549"/>
    <lineage>
        <taxon>Eukaryota</taxon>
        <taxon>Metazoa</taxon>
        <taxon>Ecdysozoa</taxon>
        <taxon>Arthropoda</taxon>
        <taxon>Hexapoda</taxon>
        <taxon>Insecta</taxon>
        <taxon>Pterygota</taxon>
        <taxon>Neoptera</taxon>
        <taxon>Endopterygota</taxon>
        <taxon>Lepidoptera</taxon>
        <taxon>Glossata</taxon>
        <taxon>Ditrysia</taxon>
        <taxon>Tineoidea</taxon>
        <taxon>Psychidae</taxon>
        <taxon>Oiketicinae</taxon>
        <taxon>Eumeta</taxon>
    </lineage>
</organism>
<sequence>MYVRASFSNDYTKLDKYCLVVFVIIRTRKLFYLHVMLFIFYFDTNPGYVQMELGLEAESEFKARQIVEKSSWMRTKGGTGIAIENGLGTKRVWRWDQN</sequence>
<evidence type="ECO:0000313" key="2">
    <source>
        <dbReference type="EMBL" id="GBP97135.1"/>
    </source>
</evidence>
<keyword evidence="3" id="KW-1185">Reference proteome</keyword>
<protein>
    <submittedName>
        <fullName evidence="2">Uncharacterized protein</fullName>
    </submittedName>
</protein>
<feature type="transmembrane region" description="Helical" evidence="1">
    <location>
        <begin position="20"/>
        <end position="42"/>
    </location>
</feature>
<comment type="caution">
    <text evidence="2">The sequence shown here is derived from an EMBL/GenBank/DDBJ whole genome shotgun (WGS) entry which is preliminary data.</text>
</comment>
<accession>A0A4C2ADR0</accession>
<reference evidence="2 3" key="1">
    <citation type="journal article" date="2019" name="Commun. Biol.">
        <title>The bagworm genome reveals a unique fibroin gene that provides high tensile strength.</title>
        <authorList>
            <person name="Kono N."/>
            <person name="Nakamura H."/>
            <person name="Ohtoshi R."/>
            <person name="Tomita M."/>
            <person name="Numata K."/>
            <person name="Arakawa K."/>
        </authorList>
    </citation>
    <scope>NUCLEOTIDE SEQUENCE [LARGE SCALE GENOMIC DNA]</scope>
</reference>
<dbReference type="EMBL" id="BGZK01002876">
    <property type="protein sequence ID" value="GBP97135.1"/>
    <property type="molecule type" value="Genomic_DNA"/>
</dbReference>
<proteinExistence type="predicted"/>
<gene>
    <name evidence="2" type="ORF">EVAR_93027_1</name>
</gene>